<dbReference type="PATRIC" id="fig|1136941.3.peg.739"/>
<dbReference type="KEGG" id="goq:ACH46_03640"/>
<organism evidence="2 3">
    <name type="scientific">Gordonia phthalatica</name>
    <dbReference type="NCBI Taxonomy" id="1136941"/>
    <lineage>
        <taxon>Bacteria</taxon>
        <taxon>Bacillati</taxon>
        <taxon>Actinomycetota</taxon>
        <taxon>Actinomycetes</taxon>
        <taxon>Mycobacteriales</taxon>
        <taxon>Gordoniaceae</taxon>
        <taxon>Gordonia</taxon>
    </lineage>
</organism>
<dbReference type="InterPro" id="IPR009677">
    <property type="entry name" value="DUF1266"/>
</dbReference>
<evidence type="ECO:0000259" key="1">
    <source>
        <dbReference type="Pfam" id="PF06889"/>
    </source>
</evidence>
<gene>
    <name evidence="2" type="ORF">ACH46_03640</name>
</gene>
<proteinExistence type="predicted"/>
<evidence type="ECO:0000313" key="3">
    <source>
        <dbReference type="Proteomes" id="UP000063789"/>
    </source>
</evidence>
<accession>A0A0N7FU99</accession>
<feature type="domain" description="DUF1266" evidence="1">
    <location>
        <begin position="164"/>
        <end position="262"/>
    </location>
</feature>
<dbReference type="Proteomes" id="UP000063789">
    <property type="component" value="Chromosome"/>
</dbReference>
<dbReference type="EMBL" id="CP011853">
    <property type="protein sequence ID" value="ALG83767.1"/>
    <property type="molecule type" value="Genomic_DNA"/>
</dbReference>
<protein>
    <recommendedName>
        <fullName evidence="1">DUF1266 domain-containing protein</fullName>
    </recommendedName>
</protein>
<evidence type="ECO:0000313" key="2">
    <source>
        <dbReference type="EMBL" id="ALG83767.1"/>
    </source>
</evidence>
<reference evidence="2 3" key="2">
    <citation type="journal article" date="2017" name="Int. J. Syst. Evol. Microbiol.">
        <title>Gordonia phthalatica sp. nov., a di-n-butyl phthalate-degrading bacterium isolated from activated sludge.</title>
        <authorList>
            <person name="Jin D."/>
            <person name="Kong X."/>
            <person name="Jia M."/>
            <person name="Yu X."/>
            <person name="Wang X."/>
            <person name="Zhuang X."/>
            <person name="Deng Y."/>
            <person name="Bai Z."/>
        </authorList>
    </citation>
    <scope>NUCLEOTIDE SEQUENCE [LARGE SCALE GENOMIC DNA]</scope>
    <source>
        <strain evidence="2 3">QH-11</strain>
    </source>
</reference>
<dbReference type="STRING" id="1136941.ACH46_03640"/>
<keyword evidence="3" id="KW-1185">Reference proteome</keyword>
<dbReference type="Pfam" id="PF06889">
    <property type="entry name" value="DUF1266"/>
    <property type="match status" value="1"/>
</dbReference>
<name>A0A0N7FU99_9ACTN</name>
<sequence>MDRLHIAPAQLPLAGSAQQLRAFASSTIPVHPDGPLYDEVAQALALGAAARVEQGQAWNSLTIDDATPYSARVFLAQQGVNSTDDWTSTVGDALNPDGGDIDLVLGFRAEMMRSGEVVTTGLWRDEMHRWLAGDDQTPDAHDTVDRIISTVDEIDGWIADVGLLEPGIKVRDIFGYRISWAVTVARWGAYSGYGDYAAVRQTLLAARDVATRYFIGWNEFAASVIVGSALNDDDPRAGFDGALPHVASLLTALDSPWRNLEFPTGTDFDF</sequence>
<dbReference type="AlphaFoldDB" id="A0A0N7FU99"/>
<reference evidence="3" key="1">
    <citation type="submission" date="2015-06" db="EMBL/GenBank/DDBJ databases">
        <title>Complete genome sequence and metabolic analysis of phthalate degradation pathway in Gordonia sp. QH-11.</title>
        <authorList>
            <person name="Jin D."/>
            <person name="Kong X."/>
            <person name="Bai Z."/>
        </authorList>
    </citation>
    <scope>NUCLEOTIDE SEQUENCE [LARGE SCALE GENOMIC DNA]</scope>
    <source>
        <strain evidence="3">QH-11</strain>
    </source>
</reference>